<dbReference type="EMBL" id="FMVW01000005">
    <property type="protein sequence ID" value="SCZ39259.1"/>
    <property type="molecule type" value="Genomic_DNA"/>
</dbReference>
<dbReference type="SUPFAM" id="SSF53187">
    <property type="entry name" value="Zn-dependent exopeptidases"/>
    <property type="match status" value="1"/>
</dbReference>
<gene>
    <name evidence="1" type="ORF">SAMN03080610_02424</name>
</gene>
<proteinExistence type="predicted"/>
<keyword evidence="1" id="KW-0378">Hydrolase</keyword>
<dbReference type="Pfam" id="PF05013">
    <property type="entry name" value="FGase"/>
    <property type="match status" value="1"/>
</dbReference>
<name>A0A1G5NR37_AFIMA</name>
<dbReference type="Gene3D" id="3.40.630.40">
    <property type="entry name" value="Zn-dependent exopeptidases"/>
    <property type="match status" value="1"/>
</dbReference>
<dbReference type="Proteomes" id="UP000199347">
    <property type="component" value="Unassembled WGS sequence"/>
</dbReference>
<keyword evidence="2" id="KW-1185">Reference proteome</keyword>
<dbReference type="AlphaFoldDB" id="A0A1G5NR37"/>
<evidence type="ECO:0000313" key="2">
    <source>
        <dbReference type="Proteomes" id="UP000199347"/>
    </source>
</evidence>
<dbReference type="STRING" id="1120955.SAMN03080610_02424"/>
<reference evidence="2" key="1">
    <citation type="submission" date="2016-10" db="EMBL/GenBank/DDBJ databases">
        <authorList>
            <person name="Varghese N."/>
            <person name="Submissions S."/>
        </authorList>
    </citation>
    <scope>NUCLEOTIDE SEQUENCE [LARGE SCALE GENOMIC DNA]</scope>
    <source>
        <strain evidence="2">DSM 2698</strain>
    </source>
</reference>
<dbReference type="GO" id="GO:0016787">
    <property type="term" value="F:hydrolase activity"/>
    <property type="evidence" value="ECO:0007669"/>
    <property type="project" value="UniProtKB-KW"/>
</dbReference>
<dbReference type="InterPro" id="IPR007709">
    <property type="entry name" value="N-FG_amidohydro"/>
</dbReference>
<organism evidence="1 2">
    <name type="scientific">Afifella marina DSM 2698</name>
    <dbReference type="NCBI Taxonomy" id="1120955"/>
    <lineage>
        <taxon>Bacteria</taxon>
        <taxon>Pseudomonadati</taxon>
        <taxon>Pseudomonadota</taxon>
        <taxon>Alphaproteobacteria</taxon>
        <taxon>Hyphomicrobiales</taxon>
        <taxon>Afifellaceae</taxon>
        <taxon>Afifella</taxon>
    </lineage>
</organism>
<evidence type="ECO:0000313" key="1">
    <source>
        <dbReference type="EMBL" id="SCZ39259.1"/>
    </source>
</evidence>
<accession>A0A1G5NR37</accession>
<sequence length="298" mass="32909">MDERVGDELPPLRPFSLMGPSDPVSPFLFNSPHSGRFYPKSFLAQSQLDAIAIRRSEDFMIDMLFGGVVERGAPLLSAIYPRAYVDVNREPYELEAKMFREPLPGYANSRSIRAVGGLGTVPRIVSEGRTIYSGPIALAEALQRIERVYQPYHEALRQRLAAIHAQFGYAVLVDCHSMPSSARNAAPGIRPDFVIGDRFGASCAPELTDQAVEMLRRRGYCVTRNKPYAGGFITEHYGRPQAGLHVVQVEVNRGLYMDEEAIRLHDGFESVQALVEDLAEALMGVAIAPPVAFDEAAE</sequence>
<protein>
    <submittedName>
        <fullName evidence="1">N-formylglutamate amidohydrolase</fullName>
    </submittedName>
</protein>
<dbReference type="RefSeq" id="WP_420867619.1">
    <property type="nucleotide sequence ID" value="NZ_FMVW01000005.1"/>
</dbReference>